<dbReference type="PANTHER" id="PTHR31956">
    <property type="entry name" value="NON-SPECIFIC PHOSPHOLIPASE C4-RELATED"/>
    <property type="match status" value="1"/>
</dbReference>
<feature type="signal peptide" evidence="2">
    <location>
        <begin position="1"/>
        <end position="21"/>
    </location>
</feature>
<organism evidence="3 4">
    <name type="scientific">Cylindrobasidium torrendii FP15055 ss-10</name>
    <dbReference type="NCBI Taxonomy" id="1314674"/>
    <lineage>
        <taxon>Eukaryota</taxon>
        <taxon>Fungi</taxon>
        <taxon>Dikarya</taxon>
        <taxon>Basidiomycota</taxon>
        <taxon>Agaricomycotina</taxon>
        <taxon>Agaricomycetes</taxon>
        <taxon>Agaricomycetidae</taxon>
        <taxon>Agaricales</taxon>
        <taxon>Marasmiineae</taxon>
        <taxon>Physalacriaceae</taxon>
        <taxon>Cylindrobasidium</taxon>
    </lineage>
</organism>
<dbReference type="Proteomes" id="UP000054007">
    <property type="component" value="Unassembled WGS sequence"/>
</dbReference>
<sequence length="426" mass="47566">MFSPILTSLGSLAAFVQYSNAASAIPWAAPGEGPTTQTANYTGFSNSTLNDQNVVPGASFSRFIQIWFENTNFAVASSTPAFQKLAAQGVTFSRYMAVTHPSEPNYVASLSGSHWGMGDDNFYHIPRNISTVIDLLEEKGISWATYQENMPSTGYYGYNWASVNYNDPTQAPYDYYQRKHNPPIIHDSVVFYPERSHRIRSFNDFANDIVNGTLPQWMFITPNMVNDAHDTTIDFAGKFTDYWLNPLLEDERFNNEETLILVTFDENETYDIQNQIFSVAVGGSIPDELKGTSDNTFYTHYSTLSTVQANWDLRTLGRQDANKTVSNVFSWVANEVGYQNQDIADEDIPQFNLTKVHDGPLNSLRYTPFYAPDVSMQGASGCGVFVSPELDLTFTADEVPPAVNLTAQGSQSPWILPQNTTTLPVY</sequence>
<proteinExistence type="predicted"/>
<evidence type="ECO:0000256" key="2">
    <source>
        <dbReference type="SAM" id="SignalP"/>
    </source>
</evidence>
<accession>A0A0D7B5C5</accession>
<dbReference type="Gene3D" id="3.40.720.10">
    <property type="entry name" value="Alkaline Phosphatase, subunit A"/>
    <property type="match status" value="1"/>
</dbReference>
<dbReference type="AlphaFoldDB" id="A0A0D7B5C5"/>
<evidence type="ECO:0000256" key="1">
    <source>
        <dbReference type="ARBA" id="ARBA00022801"/>
    </source>
</evidence>
<dbReference type="EMBL" id="KN880592">
    <property type="protein sequence ID" value="KIY65389.1"/>
    <property type="molecule type" value="Genomic_DNA"/>
</dbReference>
<feature type="chain" id="PRO_5002316732" evidence="2">
    <location>
        <begin position="22"/>
        <end position="426"/>
    </location>
</feature>
<reference evidence="3 4" key="1">
    <citation type="journal article" date="2015" name="Fungal Genet. Biol.">
        <title>Evolution of novel wood decay mechanisms in Agaricales revealed by the genome sequences of Fistulina hepatica and Cylindrobasidium torrendii.</title>
        <authorList>
            <person name="Floudas D."/>
            <person name="Held B.W."/>
            <person name="Riley R."/>
            <person name="Nagy L.G."/>
            <person name="Koehler G."/>
            <person name="Ransdell A.S."/>
            <person name="Younus H."/>
            <person name="Chow J."/>
            <person name="Chiniquy J."/>
            <person name="Lipzen A."/>
            <person name="Tritt A."/>
            <person name="Sun H."/>
            <person name="Haridas S."/>
            <person name="LaButti K."/>
            <person name="Ohm R.A."/>
            <person name="Kues U."/>
            <person name="Blanchette R.A."/>
            <person name="Grigoriev I.V."/>
            <person name="Minto R.E."/>
            <person name="Hibbett D.S."/>
        </authorList>
    </citation>
    <scope>NUCLEOTIDE SEQUENCE [LARGE SCALE GENOMIC DNA]</scope>
    <source>
        <strain evidence="3 4">FP15055 ss-10</strain>
    </source>
</reference>
<dbReference type="OrthoDB" id="5135119at2759"/>
<keyword evidence="1" id="KW-0378">Hydrolase</keyword>
<dbReference type="PANTHER" id="PTHR31956:SF8">
    <property type="entry name" value="ACID PHOSPHATASE PHOA (AFU_ORTHOLOGUE AFUA_1G03570)"/>
    <property type="match status" value="1"/>
</dbReference>
<dbReference type="InterPro" id="IPR007312">
    <property type="entry name" value="Phosphoesterase"/>
</dbReference>
<dbReference type="GO" id="GO:0009395">
    <property type="term" value="P:phospholipid catabolic process"/>
    <property type="evidence" value="ECO:0007669"/>
    <property type="project" value="TreeGrafter"/>
</dbReference>
<evidence type="ECO:0000313" key="4">
    <source>
        <dbReference type="Proteomes" id="UP000054007"/>
    </source>
</evidence>
<dbReference type="SUPFAM" id="SSF53649">
    <property type="entry name" value="Alkaline phosphatase-like"/>
    <property type="match status" value="1"/>
</dbReference>
<name>A0A0D7B5C5_9AGAR</name>
<dbReference type="STRING" id="1314674.A0A0D7B5C5"/>
<keyword evidence="4" id="KW-1185">Reference proteome</keyword>
<evidence type="ECO:0000313" key="3">
    <source>
        <dbReference type="EMBL" id="KIY65389.1"/>
    </source>
</evidence>
<gene>
    <name evidence="3" type="ORF">CYLTODRAFT_66106</name>
</gene>
<protein>
    <submittedName>
        <fullName evidence="3">Phosphoesterase-domain-containing protein</fullName>
    </submittedName>
</protein>
<dbReference type="InterPro" id="IPR017850">
    <property type="entry name" value="Alkaline_phosphatase_core_sf"/>
</dbReference>
<dbReference type="Pfam" id="PF04185">
    <property type="entry name" value="Phosphoesterase"/>
    <property type="match status" value="1"/>
</dbReference>
<keyword evidence="2" id="KW-0732">Signal</keyword>
<dbReference type="GO" id="GO:0016788">
    <property type="term" value="F:hydrolase activity, acting on ester bonds"/>
    <property type="evidence" value="ECO:0007669"/>
    <property type="project" value="InterPro"/>
</dbReference>